<reference evidence="4 5" key="1">
    <citation type="submission" date="2024-05" db="EMBL/GenBank/DDBJ databases">
        <title>Sphingomonas sp. HF-S3 16S ribosomal RNA gene Genome sequencing and assembly.</title>
        <authorList>
            <person name="Lee H."/>
        </authorList>
    </citation>
    <scope>NUCLEOTIDE SEQUENCE [LARGE SCALE GENOMIC DNA]</scope>
    <source>
        <strain evidence="4 5">HF-S3</strain>
    </source>
</reference>
<dbReference type="EMBL" id="JBDIZK010000003">
    <property type="protein sequence ID" value="MEN3746947.1"/>
    <property type="molecule type" value="Genomic_DNA"/>
</dbReference>
<dbReference type="InterPro" id="IPR018247">
    <property type="entry name" value="EF_Hand_1_Ca_BS"/>
</dbReference>
<organism evidence="4 5">
    <name type="scientific">Sphingomonas rustica</name>
    <dbReference type="NCBI Taxonomy" id="3103142"/>
    <lineage>
        <taxon>Bacteria</taxon>
        <taxon>Pseudomonadati</taxon>
        <taxon>Pseudomonadota</taxon>
        <taxon>Alphaproteobacteria</taxon>
        <taxon>Sphingomonadales</taxon>
        <taxon>Sphingomonadaceae</taxon>
        <taxon>Sphingomonas</taxon>
    </lineage>
</organism>
<evidence type="ECO:0000259" key="3">
    <source>
        <dbReference type="PROSITE" id="PS50222"/>
    </source>
</evidence>
<keyword evidence="2" id="KW-0732">Signal</keyword>
<dbReference type="PROSITE" id="PS50222">
    <property type="entry name" value="EF_HAND_2"/>
    <property type="match status" value="1"/>
</dbReference>
<dbReference type="RefSeq" id="WP_346245938.1">
    <property type="nucleotide sequence ID" value="NZ_JBDIZK010000003.1"/>
</dbReference>
<evidence type="ECO:0000256" key="1">
    <source>
        <dbReference type="SAM" id="MobiDB-lite"/>
    </source>
</evidence>
<sequence length="172" mass="17343">MKTPLLAAALASLVAGGSAYALVQPAAPASGPTAATPQDTSPPGRGRGGMLMRADSNGDGVITREEFIAASDARFARMDVDKDGKLTAAERQGRRGGGRMGAALDHNGDGVVTLDEQRAQAARSFDRLDRNKDGKIDSSEIAAMRDAAGAAGGRRGSDAIPPAGDADATPGA</sequence>
<feature type="compositionally biased region" description="Low complexity" evidence="1">
    <location>
        <begin position="27"/>
        <end position="37"/>
    </location>
</feature>
<proteinExistence type="predicted"/>
<evidence type="ECO:0000313" key="5">
    <source>
        <dbReference type="Proteomes" id="UP001427805"/>
    </source>
</evidence>
<name>A0ABV0B6X0_9SPHN</name>
<feature type="region of interest" description="Disordered" evidence="1">
    <location>
        <begin position="86"/>
        <end position="106"/>
    </location>
</feature>
<dbReference type="Gene3D" id="1.10.238.10">
    <property type="entry name" value="EF-hand"/>
    <property type="match status" value="2"/>
</dbReference>
<gene>
    <name evidence="4" type="ORF">TPR58_07195</name>
</gene>
<dbReference type="InterPro" id="IPR002048">
    <property type="entry name" value="EF_hand_dom"/>
</dbReference>
<dbReference type="PROSITE" id="PS00018">
    <property type="entry name" value="EF_HAND_1"/>
    <property type="match status" value="2"/>
</dbReference>
<comment type="caution">
    <text evidence="4">The sequence shown here is derived from an EMBL/GenBank/DDBJ whole genome shotgun (WGS) entry which is preliminary data.</text>
</comment>
<protein>
    <recommendedName>
        <fullName evidence="3">EF-hand domain-containing protein</fullName>
    </recommendedName>
</protein>
<dbReference type="InterPro" id="IPR011992">
    <property type="entry name" value="EF-hand-dom_pair"/>
</dbReference>
<feature type="domain" description="EF-hand" evidence="3">
    <location>
        <begin position="116"/>
        <end position="151"/>
    </location>
</feature>
<feature type="chain" id="PRO_5045727808" description="EF-hand domain-containing protein" evidence="2">
    <location>
        <begin position="22"/>
        <end position="172"/>
    </location>
</feature>
<dbReference type="Proteomes" id="UP001427805">
    <property type="component" value="Unassembled WGS sequence"/>
</dbReference>
<evidence type="ECO:0000313" key="4">
    <source>
        <dbReference type="EMBL" id="MEN3746947.1"/>
    </source>
</evidence>
<feature type="signal peptide" evidence="2">
    <location>
        <begin position="1"/>
        <end position="21"/>
    </location>
</feature>
<feature type="region of interest" description="Disordered" evidence="1">
    <location>
        <begin position="27"/>
        <end position="51"/>
    </location>
</feature>
<evidence type="ECO:0000256" key="2">
    <source>
        <dbReference type="SAM" id="SignalP"/>
    </source>
</evidence>
<dbReference type="Pfam" id="PF13202">
    <property type="entry name" value="EF-hand_5"/>
    <property type="match status" value="3"/>
</dbReference>
<accession>A0ABV0B6X0</accession>
<dbReference type="SUPFAM" id="SSF47473">
    <property type="entry name" value="EF-hand"/>
    <property type="match status" value="1"/>
</dbReference>
<keyword evidence="5" id="KW-1185">Reference proteome</keyword>
<feature type="compositionally biased region" description="Low complexity" evidence="1">
    <location>
        <begin position="158"/>
        <end position="172"/>
    </location>
</feature>
<feature type="region of interest" description="Disordered" evidence="1">
    <location>
        <begin position="146"/>
        <end position="172"/>
    </location>
</feature>